<proteinExistence type="predicted"/>
<protein>
    <submittedName>
        <fullName evidence="1">Uncharacterized protein</fullName>
    </submittedName>
</protein>
<evidence type="ECO:0000313" key="2">
    <source>
        <dbReference type="Proteomes" id="UP000664521"/>
    </source>
</evidence>
<dbReference type="Proteomes" id="UP000664521">
    <property type="component" value="Unassembled WGS sequence"/>
</dbReference>
<name>A0A8H3G8A0_9LECA</name>
<accession>A0A8H3G8A0</accession>
<dbReference type="AlphaFoldDB" id="A0A8H3G8A0"/>
<dbReference type="EMBL" id="CAJPDS010000091">
    <property type="protein sequence ID" value="CAF9936407.1"/>
    <property type="molecule type" value="Genomic_DNA"/>
</dbReference>
<keyword evidence="2" id="KW-1185">Reference proteome</keyword>
<gene>
    <name evidence="1" type="ORF">HETSPECPRED_010329</name>
</gene>
<comment type="caution">
    <text evidence="1">The sequence shown here is derived from an EMBL/GenBank/DDBJ whole genome shotgun (WGS) entry which is preliminary data.</text>
</comment>
<reference evidence="1" key="1">
    <citation type="submission" date="2021-03" db="EMBL/GenBank/DDBJ databases">
        <authorList>
            <person name="Tagirdzhanova G."/>
        </authorList>
    </citation>
    <scope>NUCLEOTIDE SEQUENCE</scope>
</reference>
<evidence type="ECO:0000313" key="1">
    <source>
        <dbReference type="EMBL" id="CAF9936407.1"/>
    </source>
</evidence>
<sequence>MAAENKVLVEKLTAGGYYFLGEQDLLDALTLAIAHSHSGVEPSMQLGLGLRTTKPDTDPSTRAVWKKDARMILSHQLGSLGIRKKDQAR</sequence>
<organism evidence="1 2">
    <name type="scientific">Heterodermia speciosa</name>
    <dbReference type="NCBI Taxonomy" id="116794"/>
    <lineage>
        <taxon>Eukaryota</taxon>
        <taxon>Fungi</taxon>
        <taxon>Dikarya</taxon>
        <taxon>Ascomycota</taxon>
        <taxon>Pezizomycotina</taxon>
        <taxon>Lecanoromycetes</taxon>
        <taxon>OSLEUM clade</taxon>
        <taxon>Lecanoromycetidae</taxon>
        <taxon>Caliciales</taxon>
        <taxon>Physciaceae</taxon>
        <taxon>Heterodermia</taxon>
    </lineage>
</organism>